<evidence type="ECO:0000313" key="2">
    <source>
        <dbReference type="Proteomes" id="UP000027135"/>
    </source>
</evidence>
<keyword evidence="2" id="KW-1185">Reference proteome</keyword>
<sequence length="120" mass="14034">MLALKYIVPSVYNPIDQNYGYLFFYGRMSRSANDFNFDMESSPTVQLFDFFKLDFFTSRNETDSSDGVVNVPESSNMDLNIDIENHSPLRLAPIRFSDNSLTYIWTLNVFVSGYRQIHFR</sequence>
<evidence type="ECO:0000313" key="1">
    <source>
        <dbReference type="EMBL" id="KDR15417.1"/>
    </source>
</evidence>
<proteinExistence type="predicted"/>
<dbReference type="InParanoid" id="A0A067QY61"/>
<dbReference type="AlphaFoldDB" id="A0A067QY61"/>
<organism evidence="1 2">
    <name type="scientific">Zootermopsis nevadensis</name>
    <name type="common">Dampwood termite</name>
    <dbReference type="NCBI Taxonomy" id="136037"/>
    <lineage>
        <taxon>Eukaryota</taxon>
        <taxon>Metazoa</taxon>
        <taxon>Ecdysozoa</taxon>
        <taxon>Arthropoda</taxon>
        <taxon>Hexapoda</taxon>
        <taxon>Insecta</taxon>
        <taxon>Pterygota</taxon>
        <taxon>Neoptera</taxon>
        <taxon>Polyneoptera</taxon>
        <taxon>Dictyoptera</taxon>
        <taxon>Blattodea</taxon>
        <taxon>Blattoidea</taxon>
        <taxon>Termitoidae</taxon>
        <taxon>Termopsidae</taxon>
        <taxon>Zootermopsis</taxon>
    </lineage>
</organism>
<reference evidence="1 2" key="1">
    <citation type="journal article" date="2014" name="Nat. Commun.">
        <title>Molecular traces of alternative social organization in a termite genome.</title>
        <authorList>
            <person name="Terrapon N."/>
            <person name="Li C."/>
            <person name="Robertson H.M."/>
            <person name="Ji L."/>
            <person name="Meng X."/>
            <person name="Booth W."/>
            <person name="Chen Z."/>
            <person name="Childers C.P."/>
            <person name="Glastad K.M."/>
            <person name="Gokhale K."/>
            <person name="Gowin J."/>
            <person name="Gronenberg W."/>
            <person name="Hermansen R.A."/>
            <person name="Hu H."/>
            <person name="Hunt B.G."/>
            <person name="Huylmans A.K."/>
            <person name="Khalil S.M."/>
            <person name="Mitchell R.D."/>
            <person name="Munoz-Torres M.C."/>
            <person name="Mustard J.A."/>
            <person name="Pan H."/>
            <person name="Reese J.T."/>
            <person name="Scharf M.E."/>
            <person name="Sun F."/>
            <person name="Vogel H."/>
            <person name="Xiao J."/>
            <person name="Yang W."/>
            <person name="Yang Z."/>
            <person name="Yang Z."/>
            <person name="Zhou J."/>
            <person name="Zhu J."/>
            <person name="Brent C.S."/>
            <person name="Elsik C.G."/>
            <person name="Goodisman M.A."/>
            <person name="Liberles D.A."/>
            <person name="Roe R.M."/>
            <person name="Vargo E.L."/>
            <person name="Vilcinskas A."/>
            <person name="Wang J."/>
            <person name="Bornberg-Bauer E."/>
            <person name="Korb J."/>
            <person name="Zhang G."/>
            <person name="Liebig J."/>
        </authorList>
    </citation>
    <scope>NUCLEOTIDE SEQUENCE [LARGE SCALE GENOMIC DNA]</scope>
    <source>
        <tissue evidence="1">Whole organism</tissue>
    </source>
</reference>
<dbReference type="EMBL" id="KK852825">
    <property type="protein sequence ID" value="KDR15417.1"/>
    <property type="molecule type" value="Genomic_DNA"/>
</dbReference>
<dbReference type="Proteomes" id="UP000027135">
    <property type="component" value="Unassembled WGS sequence"/>
</dbReference>
<protein>
    <submittedName>
        <fullName evidence="1">Uncharacterized protein</fullName>
    </submittedName>
</protein>
<name>A0A067QY61_ZOONE</name>
<gene>
    <name evidence="1" type="ORF">L798_10868</name>
</gene>
<accession>A0A067QY61</accession>